<accession>A0A7C4QNT1</accession>
<keyword evidence="4" id="KW-0812">Transmembrane</keyword>
<dbReference type="EMBL" id="DSVQ01000012">
    <property type="protein sequence ID" value="HGT39164.1"/>
    <property type="molecule type" value="Genomic_DNA"/>
</dbReference>
<dbReference type="Gene3D" id="2.40.160.60">
    <property type="entry name" value="Outer membrane protein transport protein (OMPP1/FadL/TodX)"/>
    <property type="match status" value="1"/>
</dbReference>
<dbReference type="PANTHER" id="PTHR35093">
    <property type="entry name" value="OUTER MEMBRANE PROTEIN NMB0088-RELATED"/>
    <property type="match status" value="1"/>
</dbReference>
<dbReference type="InterPro" id="IPR005017">
    <property type="entry name" value="OMPP1/FadL/TodX"/>
</dbReference>
<evidence type="ECO:0008006" key="10">
    <source>
        <dbReference type="Google" id="ProtNLM"/>
    </source>
</evidence>
<evidence type="ECO:0000256" key="6">
    <source>
        <dbReference type="ARBA" id="ARBA00023136"/>
    </source>
</evidence>
<dbReference type="GO" id="GO:0009279">
    <property type="term" value="C:cell outer membrane"/>
    <property type="evidence" value="ECO:0007669"/>
    <property type="project" value="UniProtKB-SubCell"/>
</dbReference>
<protein>
    <recommendedName>
        <fullName evidence="10">Transporter</fullName>
    </recommendedName>
</protein>
<evidence type="ECO:0000256" key="4">
    <source>
        <dbReference type="ARBA" id="ARBA00022692"/>
    </source>
</evidence>
<evidence type="ECO:0000256" key="3">
    <source>
        <dbReference type="ARBA" id="ARBA00022452"/>
    </source>
</evidence>
<evidence type="ECO:0000256" key="2">
    <source>
        <dbReference type="ARBA" id="ARBA00008163"/>
    </source>
</evidence>
<keyword evidence="6" id="KW-0472">Membrane</keyword>
<feature type="signal peptide" evidence="8">
    <location>
        <begin position="1"/>
        <end position="21"/>
    </location>
</feature>
<comment type="similarity">
    <text evidence="2">Belongs to the OmpP1/FadL family.</text>
</comment>
<evidence type="ECO:0000256" key="8">
    <source>
        <dbReference type="SAM" id="SignalP"/>
    </source>
</evidence>
<dbReference type="GO" id="GO:0015483">
    <property type="term" value="F:long-chain fatty acid transporting porin activity"/>
    <property type="evidence" value="ECO:0007669"/>
    <property type="project" value="TreeGrafter"/>
</dbReference>
<feature type="chain" id="PRO_5027796903" description="Transporter" evidence="8">
    <location>
        <begin position="22"/>
        <end position="413"/>
    </location>
</feature>
<evidence type="ECO:0000313" key="9">
    <source>
        <dbReference type="EMBL" id="HGT39164.1"/>
    </source>
</evidence>
<comment type="caution">
    <text evidence="9">The sequence shown here is derived from an EMBL/GenBank/DDBJ whole genome shotgun (WGS) entry which is preliminary data.</text>
</comment>
<dbReference type="Pfam" id="PF03349">
    <property type="entry name" value="Toluene_X"/>
    <property type="match status" value="1"/>
</dbReference>
<sequence length="413" mass="44356">MLRSFPLAVLLAASACVSAWADGVHLNGVSTRSIGRGGTNLGHADNAAILFDNPAGAVFIEPSQLFELGGGVLLTDMRYADADNPTTRDVNAVPIPQFGAVVRGEEGLWAVGVGVFTPAGFGQTFTLEGPPPFTGEQLYKSWGSLTKIVPAAAVKLTDRLSIGGTIGVAVSHAELEGPYTLQNAGVLTGLPTLIDVQATGAAPIFSVGLQYRLSDATTVGLAYQSESRFHLDGNAAVALPGLGPLRFDADVDVTYPRTLGLGVRHQLDRQRVVSADVVWFNWSAAFDDFGITLTQAPLPSLHELFPLAWRDSVSVRVGYEQTLREVHTLRGGYVYHRNPIPDDTLTPYIPATLEHGFSAGYGRRWGDWDIDLAYMFLFGPEVFVDTGLTGGDFDESTHKAYAHFLGVNAIYRY</sequence>
<proteinExistence type="inferred from homology"/>
<dbReference type="SUPFAM" id="SSF56935">
    <property type="entry name" value="Porins"/>
    <property type="match status" value="1"/>
</dbReference>
<comment type="subcellular location">
    <subcellularLocation>
        <location evidence="1">Cell outer membrane</location>
        <topology evidence="1">Multi-pass membrane protein</topology>
    </subcellularLocation>
</comment>
<evidence type="ECO:0000256" key="1">
    <source>
        <dbReference type="ARBA" id="ARBA00004571"/>
    </source>
</evidence>
<dbReference type="PANTHER" id="PTHR35093:SF8">
    <property type="entry name" value="OUTER MEMBRANE PROTEIN NMB0088-RELATED"/>
    <property type="match status" value="1"/>
</dbReference>
<keyword evidence="3" id="KW-1134">Transmembrane beta strand</keyword>
<organism evidence="9">
    <name type="scientific">Schlesneria paludicola</name>
    <dbReference type="NCBI Taxonomy" id="360056"/>
    <lineage>
        <taxon>Bacteria</taxon>
        <taxon>Pseudomonadati</taxon>
        <taxon>Planctomycetota</taxon>
        <taxon>Planctomycetia</taxon>
        <taxon>Planctomycetales</taxon>
        <taxon>Planctomycetaceae</taxon>
        <taxon>Schlesneria</taxon>
    </lineage>
</organism>
<evidence type="ECO:0000256" key="5">
    <source>
        <dbReference type="ARBA" id="ARBA00022729"/>
    </source>
</evidence>
<keyword evidence="5 8" id="KW-0732">Signal</keyword>
<keyword evidence="7" id="KW-0998">Cell outer membrane</keyword>
<gene>
    <name evidence="9" type="ORF">ENS64_07855</name>
</gene>
<dbReference type="AlphaFoldDB" id="A0A7C4QNT1"/>
<evidence type="ECO:0000256" key="7">
    <source>
        <dbReference type="ARBA" id="ARBA00023237"/>
    </source>
</evidence>
<reference evidence="9" key="1">
    <citation type="journal article" date="2020" name="mSystems">
        <title>Genome- and Community-Level Interaction Insights into Carbon Utilization and Element Cycling Functions of Hydrothermarchaeota in Hydrothermal Sediment.</title>
        <authorList>
            <person name="Zhou Z."/>
            <person name="Liu Y."/>
            <person name="Xu W."/>
            <person name="Pan J."/>
            <person name="Luo Z.H."/>
            <person name="Li M."/>
        </authorList>
    </citation>
    <scope>NUCLEOTIDE SEQUENCE [LARGE SCALE GENOMIC DNA]</scope>
    <source>
        <strain evidence="9">SpSt-508</strain>
    </source>
</reference>
<name>A0A7C4QNT1_9PLAN</name>
<dbReference type="PROSITE" id="PS51257">
    <property type="entry name" value="PROKAR_LIPOPROTEIN"/>
    <property type="match status" value="1"/>
</dbReference>